<evidence type="ECO:0000256" key="1">
    <source>
        <dbReference type="ARBA" id="ARBA00023002"/>
    </source>
</evidence>
<dbReference type="PANTHER" id="PTHR43217">
    <property type="entry name" value="SUCCINATE SEMIALDEHYDE DEHYDROGENASE [NAD(P)+] SAD"/>
    <property type="match status" value="1"/>
</dbReference>
<reference evidence="3" key="1">
    <citation type="submission" date="2020-11" db="EMBL/GenBank/DDBJ databases">
        <title>Genome seq and assembly of Planobacterium sp.</title>
        <authorList>
            <person name="Chhetri G."/>
        </authorList>
    </citation>
    <scope>NUCLEOTIDE SEQUENCE</scope>
    <source>
        <strain evidence="3">GCR5</strain>
    </source>
</reference>
<protein>
    <submittedName>
        <fullName evidence="3">Aldehyde dehydrogenase family protein</fullName>
    </submittedName>
</protein>
<dbReference type="InterPro" id="IPR016160">
    <property type="entry name" value="Ald_DH_CS_CYS"/>
</dbReference>
<dbReference type="InterPro" id="IPR015590">
    <property type="entry name" value="Aldehyde_DH_dom"/>
</dbReference>
<evidence type="ECO:0000313" key="4">
    <source>
        <dbReference type="Proteomes" id="UP000694480"/>
    </source>
</evidence>
<dbReference type="SUPFAM" id="SSF53720">
    <property type="entry name" value="ALDH-like"/>
    <property type="match status" value="1"/>
</dbReference>
<name>A0A930YWF8_9FLAO</name>
<dbReference type="InterPro" id="IPR016161">
    <property type="entry name" value="Ald_DH/histidinol_DH"/>
</dbReference>
<feature type="domain" description="Aldehyde dehydrogenase" evidence="2">
    <location>
        <begin position="10"/>
        <end position="429"/>
    </location>
</feature>
<accession>A0A930YWF8</accession>
<sequence>MKLETTLIEKLESASIAFSNWKCVSREIKQTYIKNLGKLLRSNRERYAVMITTEMGKPITQSLAEIDKCAQLCDYYSTINYLPDVRPVDTELEYSSILVEPLGVILGVMPWNFPFWQVMRFVVPTILSGNTVLFKHASICSGSAAAIQELFLNASFPEGVVGYLIADHDQIEQIIKDPRVQGVSLTGSELAGQSIAQVAGRNLKRCVLELGGSDAFIVLDDADIPRAAEDAALARLQNCGQTCVAAKRIIVHKNIEGEFMVHFIDHYSRYLPEDPLDPRTKLSRMARADLADELEQQYQRALSYGAHVVKKLERVSDTEFVPGILAVSSDNRILDEEIFGPLVLVLFCEDDQSILETANATPFGLAAAIFTTSAKRIEWFTQELEVGSVAINQIFRSDVRFPFGGRKNSGYGTELSLYAMEEFTVKKAVMGKLRP</sequence>
<dbReference type="Gene3D" id="3.40.605.10">
    <property type="entry name" value="Aldehyde Dehydrogenase, Chain A, domain 1"/>
    <property type="match status" value="1"/>
</dbReference>
<evidence type="ECO:0000313" key="3">
    <source>
        <dbReference type="EMBL" id="MBF5027673.1"/>
    </source>
</evidence>
<dbReference type="Proteomes" id="UP000694480">
    <property type="component" value="Unassembled WGS sequence"/>
</dbReference>
<dbReference type="InterPro" id="IPR047110">
    <property type="entry name" value="GABD/Sad-like"/>
</dbReference>
<dbReference type="InterPro" id="IPR016163">
    <property type="entry name" value="Ald_DH_C"/>
</dbReference>
<dbReference type="AlphaFoldDB" id="A0A930YWF8"/>
<dbReference type="InterPro" id="IPR016162">
    <property type="entry name" value="Ald_DH_N"/>
</dbReference>
<dbReference type="PROSITE" id="PS00070">
    <property type="entry name" value="ALDEHYDE_DEHYDR_CYS"/>
    <property type="match status" value="1"/>
</dbReference>
<keyword evidence="4" id="KW-1185">Reference proteome</keyword>
<evidence type="ECO:0000259" key="2">
    <source>
        <dbReference type="Pfam" id="PF00171"/>
    </source>
</evidence>
<dbReference type="GO" id="GO:0004777">
    <property type="term" value="F:succinate-semialdehyde dehydrogenase (NAD+) activity"/>
    <property type="evidence" value="ECO:0007669"/>
    <property type="project" value="TreeGrafter"/>
</dbReference>
<comment type="caution">
    <text evidence="3">The sequence shown here is derived from an EMBL/GenBank/DDBJ whole genome shotgun (WGS) entry which is preliminary data.</text>
</comment>
<dbReference type="Pfam" id="PF00171">
    <property type="entry name" value="Aldedh"/>
    <property type="match status" value="1"/>
</dbReference>
<proteinExistence type="predicted"/>
<dbReference type="Gene3D" id="3.40.309.10">
    <property type="entry name" value="Aldehyde Dehydrogenase, Chain A, domain 2"/>
    <property type="match status" value="1"/>
</dbReference>
<gene>
    <name evidence="3" type="ORF">IC612_07665</name>
</gene>
<organism evidence="3 4">
    <name type="scientific">Planobacterium oryzisoli</name>
    <dbReference type="NCBI Taxonomy" id="2771435"/>
    <lineage>
        <taxon>Bacteria</taxon>
        <taxon>Pseudomonadati</taxon>
        <taxon>Bacteroidota</taxon>
        <taxon>Flavobacteriia</taxon>
        <taxon>Flavobacteriales</taxon>
        <taxon>Weeksellaceae</taxon>
        <taxon>Chryseobacterium group</taxon>
        <taxon>Chryseobacterium</taxon>
    </lineage>
</organism>
<keyword evidence="1" id="KW-0560">Oxidoreductase</keyword>
<dbReference type="EMBL" id="JADKYY010000009">
    <property type="protein sequence ID" value="MBF5027673.1"/>
    <property type="molecule type" value="Genomic_DNA"/>
</dbReference>
<dbReference type="PANTHER" id="PTHR43217:SF1">
    <property type="entry name" value="SUCCINATE SEMIALDEHYDE DEHYDROGENASE [NAD(P)+] SAD"/>
    <property type="match status" value="1"/>
</dbReference>
<dbReference type="RefSeq" id="WP_194739601.1">
    <property type="nucleotide sequence ID" value="NZ_JADKYY010000009.1"/>
</dbReference>